<name>A0A562UD55_9SPHI</name>
<dbReference type="InterPro" id="IPR032267">
    <property type="entry name" value="DUF4832"/>
</dbReference>
<accession>A0A562UD55</accession>
<evidence type="ECO:0000313" key="4">
    <source>
        <dbReference type="Proteomes" id="UP000317010"/>
    </source>
</evidence>
<reference evidence="3 4" key="1">
    <citation type="submission" date="2019-07" db="EMBL/GenBank/DDBJ databases">
        <title>Genomic Encyclopedia of Archaeal and Bacterial Type Strains, Phase II (KMG-II): from individual species to whole genera.</title>
        <authorList>
            <person name="Goeker M."/>
        </authorList>
    </citation>
    <scope>NUCLEOTIDE SEQUENCE [LARGE SCALE GENOMIC DNA]</scope>
    <source>
        <strain evidence="3 4">ATCC BAA-1854</strain>
    </source>
</reference>
<evidence type="ECO:0000259" key="2">
    <source>
        <dbReference type="Pfam" id="PF16173"/>
    </source>
</evidence>
<evidence type="ECO:0000259" key="1">
    <source>
        <dbReference type="Pfam" id="PF16116"/>
    </source>
</evidence>
<keyword evidence="4" id="KW-1185">Reference proteome</keyword>
<feature type="domain" description="DUF4874" evidence="2">
    <location>
        <begin position="45"/>
        <end position="238"/>
    </location>
</feature>
<dbReference type="InterPro" id="IPR032379">
    <property type="entry name" value="DUF4874"/>
</dbReference>
<sequence length="507" mass="55159">MKNIIVAAAILFIISACSKKEMPIKSSGSSETASTYTESTQDIVNPERGFFQYAEIHSSNYIPLDASLLAGYRNTQSITGATYSAACSLVYVEYVLDSFVTTPISADFLSKFNQDCATARTAGVKLIPRFIYTNTTHSGTCPGQNPCPPYGDASKAVILNHISQLAPHLKANEDVIACMQLGFIGIYGENYYTNYFGDASSNGQGKLLDQNWQDRIDVLKALLAALPTDRMIQVRIPQLKERYVYGISANVISPALTDAEAFSGTDKARIGFHNDCFLSSSDDEGTYFDYGNSSTAPADAITALRNYETADTKYTVVGGETCSDAYTPQNECEPTGIARSEFESFHYSFLNAVYNLTLNNNWVTGGCMDSIKQKLGYRLVLKTTSLPTTASVNGSINVSITLANIGYASPYNPRPVQLLLRNQTSGKVSVITLNTDIRKWYTGTVNLQQTITLPSDVVAGTYDVLLNMPDNSASLAANPNFSIQLANNDTWELATGYNKLQGSITVK</sequence>
<comment type="caution">
    <text evidence="3">The sequence shown here is derived from an EMBL/GenBank/DDBJ whole genome shotgun (WGS) entry which is preliminary data.</text>
</comment>
<protein>
    <submittedName>
        <fullName evidence="3">Uncharacterized protein DUF4874</fullName>
    </submittedName>
</protein>
<dbReference type="Proteomes" id="UP000317010">
    <property type="component" value="Unassembled WGS sequence"/>
</dbReference>
<dbReference type="PROSITE" id="PS51257">
    <property type="entry name" value="PROKAR_LIPOPROTEIN"/>
    <property type="match status" value="1"/>
</dbReference>
<evidence type="ECO:0000313" key="3">
    <source>
        <dbReference type="EMBL" id="TWJ03619.1"/>
    </source>
</evidence>
<organism evidence="3 4">
    <name type="scientific">Mucilaginibacter frigoritolerans</name>
    <dbReference type="NCBI Taxonomy" id="652788"/>
    <lineage>
        <taxon>Bacteria</taxon>
        <taxon>Pseudomonadati</taxon>
        <taxon>Bacteroidota</taxon>
        <taxon>Sphingobacteriia</taxon>
        <taxon>Sphingobacteriales</taxon>
        <taxon>Sphingobacteriaceae</taxon>
        <taxon>Mucilaginibacter</taxon>
    </lineage>
</organism>
<dbReference type="Pfam" id="PF16116">
    <property type="entry name" value="DUF4832"/>
    <property type="match status" value="1"/>
</dbReference>
<dbReference type="AlphaFoldDB" id="A0A562UD55"/>
<proteinExistence type="predicted"/>
<dbReference type="EMBL" id="VLLI01000002">
    <property type="protein sequence ID" value="TWJ03619.1"/>
    <property type="molecule type" value="Genomic_DNA"/>
</dbReference>
<dbReference type="Pfam" id="PF16173">
    <property type="entry name" value="DUF4874"/>
    <property type="match status" value="1"/>
</dbReference>
<gene>
    <name evidence="3" type="ORF">JN11_01166</name>
</gene>
<feature type="domain" description="DUF4832" evidence="1">
    <location>
        <begin position="269"/>
        <end position="487"/>
    </location>
</feature>